<dbReference type="SMART" id="SM01052">
    <property type="entry name" value="CAP_GLY"/>
    <property type="match status" value="3"/>
</dbReference>
<dbReference type="SUPFAM" id="SSF74924">
    <property type="entry name" value="Cap-Gly domain"/>
    <property type="match status" value="3"/>
</dbReference>
<feature type="compositionally biased region" description="Low complexity" evidence="2">
    <location>
        <begin position="533"/>
        <end position="555"/>
    </location>
</feature>
<dbReference type="GO" id="GO:0030286">
    <property type="term" value="C:dynein complex"/>
    <property type="evidence" value="ECO:0007669"/>
    <property type="project" value="UniProtKB-KW"/>
</dbReference>
<dbReference type="PROSITE" id="PS00845">
    <property type="entry name" value="CAP_GLY_1"/>
    <property type="match status" value="2"/>
</dbReference>
<dbReference type="GO" id="GO:0005819">
    <property type="term" value="C:spindle"/>
    <property type="evidence" value="ECO:0007669"/>
    <property type="project" value="UniProtKB-SubCell"/>
</dbReference>
<protein>
    <recommendedName>
        <fullName evidence="3">CAP-Gly domain-containing protein</fullName>
    </recommendedName>
</protein>
<dbReference type="SUPFAM" id="SSF48403">
    <property type="entry name" value="Ankyrin repeat"/>
    <property type="match status" value="1"/>
</dbReference>
<gene>
    <name evidence="4" type="ORF">Q7C36_011901</name>
</gene>
<feature type="domain" description="CAP-Gly" evidence="3">
    <location>
        <begin position="586"/>
        <end position="628"/>
    </location>
</feature>
<feature type="domain" description="CAP-Gly" evidence="3">
    <location>
        <begin position="306"/>
        <end position="348"/>
    </location>
</feature>
<dbReference type="PANTHER" id="PTHR18916:SF32">
    <property type="entry name" value="CAP-GLY DOMAIN-CONTAINING LINKER PROTEIN 4"/>
    <property type="match status" value="1"/>
</dbReference>
<dbReference type="Pfam" id="PF12796">
    <property type="entry name" value="Ank_2"/>
    <property type="match status" value="1"/>
</dbReference>
<dbReference type="GO" id="GO:0005874">
    <property type="term" value="C:microtubule"/>
    <property type="evidence" value="ECO:0007669"/>
    <property type="project" value="UniProtKB-KW"/>
</dbReference>
<comment type="caution">
    <text evidence="4">The sequence shown here is derived from an EMBL/GenBank/DDBJ whole genome shotgun (WGS) entry which is preliminary data.</text>
</comment>
<dbReference type="Gene3D" id="1.25.40.20">
    <property type="entry name" value="Ankyrin repeat-containing domain"/>
    <property type="match status" value="1"/>
</dbReference>
<dbReference type="EMBL" id="JAVHJS010000011">
    <property type="protein sequence ID" value="KAK2843686.1"/>
    <property type="molecule type" value="Genomic_DNA"/>
</dbReference>
<dbReference type="Pfam" id="PF01302">
    <property type="entry name" value="CAP_GLY"/>
    <property type="match status" value="3"/>
</dbReference>
<organism evidence="4 5">
    <name type="scientific">Tachysurus vachellii</name>
    <name type="common">Darkbarbel catfish</name>
    <name type="synonym">Pelteobagrus vachellii</name>
    <dbReference type="NCBI Taxonomy" id="175792"/>
    <lineage>
        <taxon>Eukaryota</taxon>
        <taxon>Metazoa</taxon>
        <taxon>Chordata</taxon>
        <taxon>Craniata</taxon>
        <taxon>Vertebrata</taxon>
        <taxon>Euteleostomi</taxon>
        <taxon>Actinopterygii</taxon>
        <taxon>Neopterygii</taxon>
        <taxon>Teleostei</taxon>
        <taxon>Ostariophysi</taxon>
        <taxon>Siluriformes</taxon>
        <taxon>Bagridae</taxon>
        <taxon>Tachysurus</taxon>
    </lineage>
</organism>
<name>A0AA88MRA8_TACVA</name>
<evidence type="ECO:0000313" key="5">
    <source>
        <dbReference type="Proteomes" id="UP001187315"/>
    </source>
</evidence>
<evidence type="ECO:0000259" key="3">
    <source>
        <dbReference type="PROSITE" id="PS50245"/>
    </source>
</evidence>
<dbReference type="FunFam" id="1.25.40.20:FF:000044">
    <property type="entry name" value="CAP-Gly domain containing linker protein 3"/>
    <property type="match status" value="1"/>
</dbReference>
<evidence type="ECO:0000313" key="4">
    <source>
        <dbReference type="EMBL" id="KAK2843686.1"/>
    </source>
</evidence>
<dbReference type="InterPro" id="IPR036859">
    <property type="entry name" value="CAP-Gly_dom_sf"/>
</dbReference>
<dbReference type="PANTHER" id="PTHR18916">
    <property type="entry name" value="DYNACTIN 1-RELATED MICROTUBULE-BINDING"/>
    <property type="match status" value="1"/>
</dbReference>
<dbReference type="Gene3D" id="2.30.30.190">
    <property type="entry name" value="CAP Gly-rich-like domain"/>
    <property type="match status" value="3"/>
</dbReference>
<keyword evidence="5" id="KW-1185">Reference proteome</keyword>
<reference evidence="4" key="1">
    <citation type="submission" date="2023-08" db="EMBL/GenBank/DDBJ databases">
        <title>Pelteobagrus vachellii genome.</title>
        <authorList>
            <person name="Liu H."/>
        </authorList>
    </citation>
    <scope>NUCLEOTIDE SEQUENCE</scope>
    <source>
        <strain evidence="4">PRFRI_2022a</strain>
        <tissue evidence="4">Muscle</tissue>
    </source>
</reference>
<dbReference type="Proteomes" id="UP001187315">
    <property type="component" value="Unassembled WGS sequence"/>
</dbReference>
<feature type="region of interest" description="Disordered" evidence="2">
    <location>
        <begin position="503"/>
        <end position="555"/>
    </location>
</feature>
<dbReference type="InterPro" id="IPR000938">
    <property type="entry name" value="CAP-Gly_domain"/>
</dbReference>
<dbReference type="PROSITE" id="PS50088">
    <property type="entry name" value="ANK_REPEAT"/>
    <property type="match status" value="1"/>
</dbReference>
<accession>A0AA88MRA8</accession>
<sequence length="647" mass="69852">MTKEEVLKEPSAEDAVLDQSSVHSHAPARPVIHQVASVPMPSDSDFSFFDPSDPQCRLVLLDPCTTVPELFAVLRQWVPQVQKNIELIGNEILKRGCGVNDRDGLTDMSLLHYCCKAGAPGIGDAEKAASFARKLLSLGADPSLRSRWTNMSALHYAAYFDVPHLIRVVLQASQPGEVDATCSDFDFGTALHIAAANLCTTAVRCLLELGANPAFRNDKGQCPVDVVPEPLDMPLEMADAAAQAKELRMLLRDVLPQPVTPRHLVPGHPFDLHSEKARAHLANIGIHLGDKVVIAGQKVGTLRFCGSTEFAGGLWAGVELQQPEGKNDGSVAGVHYFTCRMKHGIFAPLSKISKFSERRRPVPRRSAAPLRPPRHIDLSRVKSKVDTGMARSRTPSACSSVSDGPMLRLGERVLVIGQRTGVVRFNGKTGFAPGIWLGIELDKPSGKNDGSVGGVKYFSCPPKHGVFAPPSRVQRIHGSVDCLSELSSSRYNHTLSGMRRSLSTTSAIATQREPNRKTQANRNYLSSTRRRWSSLSHASAAASPRGSGTLGGTVSTSSTDGAVKLHLGMQVLLSSANEMGTIRYFGTADFAPGLWLGLELRSAKGKNDGSVGSRRYFSCRPLHGVLVRPSRVTYRGINGAKLVNESS</sequence>
<evidence type="ECO:0000256" key="1">
    <source>
        <dbReference type="PROSITE-ProRule" id="PRU00023"/>
    </source>
</evidence>
<feature type="repeat" description="ANK" evidence="1">
    <location>
        <begin position="186"/>
        <end position="218"/>
    </location>
</feature>
<evidence type="ECO:0000256" key="2">
    <source>
        <dbReference type="SAM" id="MobiDB-lite"/>
    </source>
</evidence>
<feature type="region of interest" description="Disordered" evidence="2">
    <location>
        <begin position="1"/>
        <end position="28"/>
    </location>
</feature>
<feature type="domain" description="CAP-Gly" evidence="3">
    <location>
        <begin position="427"/>
        <end position="469"/>
    </location>
</feature>
<dbReference type="AlphaFoldDB" id="A0AA88MRA8"/>
<keyword evidence="1" id="KW-0040">ANK repeat</keyword>
<dbReference type="PROSITE" id="PS50245">
    <property type="entry name" value="CAP_GLY_2"/>
    <property type="match status" value="3"/>
</dbReference>
<proteinExistence type="predicted"/>
<dbReference type="InterPro" id="IPR036770">
    <property type="entry name" value="Ankyrin_rpt-contain_sf"/>
</dbReference>
<dbReference type="SMART" id="SM00248">
    <property type="entry name" value="ANK"/>
    <property type="match status" value="3"/>
</dbReference>
<feature type="compositionally biased region" description="Basic and acidic residues" evidence="2">
    <location>
        <begin position="1"/>
        <end position="11"/>
    </location>
</feature>
<dbReference type="InterPro" id="IPR002110">
    <property type="entry name" value="Ankyrin_rpt"/>
</dbReference>